<dbReference type="AlphaFoldDB" id="A0A024G8G7"/>
<proteinExistence type="predicted"/>
<accession>A0A024G8G7</accession>
<dbReference type="EMBL" id="CAIX01000041">
    <property type="protein sequence ID" value="CCI42934.1"/>
    <property type="molecule type" value="Genomic_DNA"/>
</dbReference>
<protein>
    <submittedName>
        <fullName evidence="1">Uncharacterized protein</fullName>
    </submittedName>
</protein>
<evidence type="ECO:0000313" key="2">
    <source>
        <dbReference type="Proteomes" id="UP000053237"/>
    </source>
</evidence>
<reference evidence="1 2" key="1">
    <citation type="submission" date="2012-05" db="EMBL/GenBank/DDBJ databases">
        <title>Recombination and specialization in a pathogen metapopulation.</title>
        <authorList>
            <person name="Gardiner A."/>
            <person name="Kemen E."/>
            <person name="Schultz-Larsen T."/>
            <person name="MacLean D."/>
            <person name="Van Oosterhout C."/>
            <person name="Jones J.D.G."/>
        </authorList>
    </citation>
    <scope>NUCLEOTIDE SEQUENCE [LARGE SCALE GENOMIC DNA]</scope>
    <source>
        <strain evidence="1 2">Ac Nc2</strain>
    </source>
</reference>
<organism evidence="1 2">
    <name type="scientific">Albugo candida</name>
    <dbReference type="NCBI Taxonomy" id="65357"/>
    <lineage>
        <taxon>Eukaryota</taxon>
        <taxon>Sar</taxon>
        <taxon>Stramenopiles</taxon>
        <taxon>Oomycota</taxon>
        <taxon>Peronosporomycetes</taxon>
        <taxon>Albuginales</taxon>
        <taxon>Albuginaceae</taxon>
        <taxon>Albugo</taxon>
    </lineage>
</organism>
<keyword evidence="2" id="KW-1185">Reference proteome</keyword>
<name>A0A024G8G7_9STRA</name>
<dbReference type="InParanoid" id="A0A024G8G7"/>
<gene>
    <name evidence="1" type="ORF">BN9_037180</name>
</gene>
<evidence type="ECO:0000313" key="1">
    <source>
        <dbReference type="EMBL" id="CCI42934.1"/>
    </source>
</evidence>
<comment type="caution">
    <text evidence="1">The sequence shown here is derived from an EMBL/GenBank/DDBJ whole genome shotgun (WGS) entry which is preliminary data.</text>
</comment>
<dbReference type="Proteomes" id="UP000053237">
    <property type="component" value="Unassembled WGS sequence"/>
</dbReference>
<sequence>MAKWILCFGILCVENIQFRAFPHFKHSFSEEEIRYVMNWLKRDGHGKGNGVWPVFFYIGGL</sequence>